<dbReference type="GO" id="GO:0003700">
    <property type="term" value="F:DNA-binding transcription factor activity"/>
    <property type="evidence" value="ECO:0007669"/>
    <property type="project" value="InterPro"/>
</dbReference>
<dbReference type="PANTHER" id="PTHR43130:SF11">
    <property type="entry name" value="TRANSCRIPTIONAL REGULATORY PROTEIN"/>
    <property type="match status" value="1"/>
</dbReference>
<keyword evidence="1" id="KW-0805">Transcription regulation</keyword>
<dbReference type="InterPro" id="IPR009057">
    <property type="entry name" value="Homeodomain-like_sf"/>
</dbReference>
<feature type="signal peptide" evidence="4">
    <location>
        <begin position="1"/>
        <end position="19"/>
    </location>
</feature>
<feature type="chain" id="PRO_5044309852" evidence="4">
    <location>
        <begin position="20"/>
        <end position="333"/>
    </location>
</feature>
<dbReference type="RefSeq" id="WP_369601261.1">
    <property type="nucleotide sequence ID" value="NZ_CP154858.1"/>
</dbReference>
<dbReference type="InterPro" id="IPR029062">
    <property type="entry name" value="Class_I_gatase-like"/>
</dbReference>
<dbReference type="CDD" id="cd03138">
    <property type="entry name" value="GATase1_AraC_2"/>
    <property type="match status" value="1"/>
</dbReference>
<dbReference type="InterPro" id="IPR018062">
    <property type="entry name" value="HTH_AraC-typ_CS"/>
</dbReference>
<dbReference type="PROSITE" id="PS00041">
    <property type="entry name" value="HTH_ARAC_FAMILY_1"/>
    <property type="match status" value="1"/>
</dbReference>
<dbReference type="PANTHER" id="PTHR43130">
    <property type="entry name" value="ARAC-FAMILY TRANSCRIPTIONAL REGULATOR"/>
    <property type="match status" value="1"/>
</dbReference>
<dbReference type="Pfam" id="PF12833">
    <property type="entry name" value="HTH_18"/>
    <property type="match status" value="1"/>
</dbReference>
<feature type="domain" description="HTH araC/xylS-type" evidence="5">
    <location>
        <begin position="225"/>
        <end position="323"/>
    </location>
</feature>
<dbReference type="Gene3D" id="3.40.50.880">
    <property type="match status" value="1"/>
</dbReference>
<dbReference type="InterPro" id="IPR018060">
    <property type="entry name" value="HTH_AraC"/>
</dbReference>
<dbReference type="Gene3D" id="1.10.10.60">
    <property type="entry name" value="Homeodomain-like"/>
    <property type="match status" value="2"/>
</dbReference>
<dbReference type="EMBL" id="CP154858">
    <property type="protein sequence ID" value="XDT72249.1"/>
    <property type="molecule type" value="Genomic_DNA"/>
</dbReference>
<keyword evidence="4" id="KW-0732">Signal</keyword>
<dbReference type="SMART" id="SM00342">
    <property type="entry name" value="HTH_ARAC"/>
    <property type="match status" value="1"/>
</dbReference>
<dbReference type="PROSITE" id="PS01124">
    <property type="entry name" value="HTH_ARAC_FAMILY_2"/>
    <property type="match status" value="1"/>
</dbReference>
<evidence type="ECO:0000313" key="6">
    <source>
        <dbReference type="EMBL" id="XDT72249.1"/>
    </source>
</evidence>
<keyword evidence="3" id="KW-0804">Transcription</keyword>
<evidence type="ECO:0000256" key="4">
    <source>
        <dbReference type="SAM" id="SignalP"/>
    </source>
</evidence>
<evidence type="ECO:0000256" key="1">
    <source>
        <dbReference type="ARBA" id="ARBA00023015"/>
    </source>
</evidence>
<evidence type="ECO:0000256" key="2">
    <source>
        <dbReference type="ARBA" id="ARBA00023125"/>
    </source>
</evidence>
<evidence type="ECO:0000256" key="3">
    <source>
        <dbReference type="ARBA" id="ARBA00023163"/>
    </source>
</evidence>
<dbReference type="SUPFAM" id="SSF46689">
    <property type="entry name" value="Homeodomain-like"/>
    <property type="match status" value="2"/>
</dbReference>
<sequence length="333" mass="36510">MSAAPALNVAVLMANGCSAASVASTLELLTCANALCQFRKTPPPFRLTTLSADGLPVHASGSLRLAPEKAIADAGQMDLVIIPGFMFAILPALPATQPLWPWLRDQYAGGATMAAICTGAFVLAETGLLDGHLATTHWAFADAFRKRYPAVRLQPNLLVTEDDRLTCSGGATAGLDLLLHLIRRKVSASLAGEVAKKLLVDTERQAQTPYMMTTFNTRHGDEVVRRIQDWMADHLATLTTLDDVAERFGLSPRTFIRRFKTATGMTPNTYLQNLRIERAKVLLESTRDSIERITEKVGYEDANSFRRLFRERTGISPGAYRRKFGICQMGERG</sequence>
<dbReference type="KEGG" id="tcd:AAIA72_15845"/>
<protein>
    <submittedName>
        <fullName evidence="6">GlxA family transcriptional regulator</fullName>
    </submittedName>
</protein>
<gene>
    <name evidence="6" type="ORF">AAIA72_15845</name>
</gene>
<keyword evidence="2" id="KW-0238">DNA-binding</keyword>
<proteinExistence type="predicted"/>
<dbReference type="AlphaFoldDB" id="A0AB39UV62"/>
<dbReference type="Pfam" id="PF01965">
    <property type="entry name" value="DJ-1_PfpI"/>
    <property type="match status" value="1"/>
</dbReference>
<dbReference type="InterPro" id="IPR052158">
    <property type="entry name" value="INH-QAR"/>
</dbReference>
<reference evidence="6" key="1">
    <citation type="submission" date="2024-05" db="EMBL/GenBank/DDBJ databases">
        <title>Genome sequencing of novel strain.</title>
        <authorList>
            <person name="Ganbat D."/>
            <person name="Ganbat S."/>
            <person name="Lee S.-J."/>
        </authorList>
    </citation>
    <scope>NUCLEOTIDE SEQUENCE</scope>
    <source>
        <strain evidence="6">SMD15-11</strain>
    </source>
</reference>
<dbReference type="GO" id="GO:0043565">
    <property type="term" value="F:sequence-specific DNA binding"/>
    <property type="evidence" value="ECO:0007669"/>
    <property type="project" value="InterPro"/>
</dbReference>
<dbReference type="InterPro" id="IPR002818">
    <property type="entry name" value="DJ-1/PfpI"/>
</dbReference>
<name>A0AB39UV62_9GAMM</name>
<dbReference type="SUPFAM" id="SSF52317">
    <property type="entry name" value="Class I glutamine amidotransferase-like"/>
    <property type="match status" value="1"/>
</dbReference>
<organism evidence="6">
    <name type="scientific">Thermohahella caldifontis</name>
    <dbReference type="NCBI Taxonomy" id="3142973"/>
    <lineage>
        <taxon>Bacteria</taxon>
        <taxon>Pseudomonadati</taxon>
        <taxon>Pseudomonadota</taxon>
        <taxon>Gammaproteobacteria</taxon>
        <taxon>Oceanospirillales</taxon>
        <taxon>Hahellaceae</taxon>
        <taxon>Thermohahella</taxon>
    </lineage>
</organism>
<evidence type="ECO:0000259" key="5">
    <source>
        <dbReference type="PROSITE" id="PS01124"/>
    </source>
</evidence>
<accession>A0AB39UV62</accession>